<reference evidence="1" key="1">
    <citation type="submission" date="2022-10" db="EMBL/GenBank/DDBJ databases">
        <title>Culturing micro-colonial fungi from biological soil crusts in the Mojave desert and describing Neophaeococcomyces mojavensis, and introducing the new genera and species Taxawa tesnikishii.</title>
        <authorList>
            <person name="Kurbessoian T."/>
            <person name="Stajich J.E."/>
        </authorList>
    </citation>
    <scope>NUCLEOTIDE SEQUENCE</scope>
    <source>
        <strain evidence="1">JES_115</strain>
    </source>
</reference>
<sequence length="969" mass="105622">MHITETTEQKSFTTPLFVFVPIVLIVVILCAAIYFSEFLGTKYQQLKRRISAAFSKRGTPVSRINSLDSTSSEVKGYRPRDSVESSFEGIHGVDQDAALRDIGSPMAQIVERGRLDQFSPSPLDASKWKPTRIATHTGAIGRPPTKIAQSQYRDLTVAHTSPYRASAAAQSKHSLPSVPAPSSVSGDGIQRGQMSSLSMRSLSTTPMDDKTLRIRKTRSTKTLQLSSADVYSTRLSGFATPTTAYKGEPQGSRSALYSVDETESPSSSHLPRRVYGSRRMPDILQRAEESTPLAAPTVPELSTSPPIQPAARRRPSVKKRVLSKVMGSLQNNPKPAPRLRNGQSEGSLFRRLSVHSNSTSQSRAISSDVASLSSQGRESYSSGKGISHSEPNSSIDSKIDLVQLPMASDHHSLSPQSMICPSRATLVESIASQQPPFLLSCALRTMAEVEALDASARRTVWAAVEIEGCVSMAAQVPSPLNASPGLDVVVIIDNSYASPKSIENICNVDDLGSLQNTSSNTQSVRLSETIASAVGVLLESGHTLDPPLRRANGHVIVLSPGLHDSVDSVPDLSPLTVHFVSTSVIPSDFDRLRPLIKGWCMQIFASGFGSQADQSSQREALKALIACARYNADPGRITDIYVEIIPSDDCVLTSTIGPCTYPALHAGQTMTLLLQASVQEVSNKKSQSRSLAKSTTTVDEAFADLEMLLGEMTTDLFTVKVHYKHSHFPKNTELIAVDTCRVRRPNALSAWRSLPCSKDAERAQSRMHQVHRRLVSVIASDESPSAALLALEGLPDRISGTFACPEFMDLVRGELEHRCQALGCPIPNPEDEVSSTLRAPSPDLGRFSFEHRATVIHTRLTEDPAEEEPDDRARNIWRHMRKSSKSHYRLAKSSTRSFEKLGSVDAQLMELRKRAVQNKRSVGADTLRSLAIGTHAGIDSGVDAPWYWETARVSEMDRALDVAYGRRAE</sequence>
<organism evidence="1 2">
    <name type="scientific">Coniosporium tulheliwenetii</name>
    <dbReference type="NCBI Taxonomy" id="3383036"/>
    <lineage>
        <taxon>Eukaryota</taxon>
        <taxon>Fungi</taxon>
        <taxon>Dikarya</taxon>
        <taxon>Ascomycota</taxon>
        <taxon>Pezizomycotina</taxon>
        <taxon>Dothideomycetes</taxon>
        <taxon>Dothideomycetes incertae sedis</taxon>
        <taxon>Coniosporium</taxon>
    </lineage>
</organism>
<evidence type="ECO:0000313" key="1">
    <source>
        <dbReference type="EMBL" id="KAJ9640969.1"/>
    </source>
</evidence>
<proteinExistence type="predicted"/>
<comment type="caution">
    <text evidence="1">The sequence shown here is derived from an EMBL/GenBank/DDBJ whole genome shotgun (WGS) entry which is preliminary data.</text>
</comment>
<name>A0ACC2YZV4_9PEZI</name>
<keyword evidence="2" id="KW-1185">Reference proteome</keyword>
<gene>
    <name evidence="1" type="ORF">H2199_005637</name>
</gene>
<accession>A0ACC2YZV4</accession>
<evidence type="ECO:0000313" key="2">
    <source>
        <dbReference type="Proteomes" id="UP001172680"/>
    </source>
</evidence>
<dbReference type="Proteomes" id="UP001172680">
    <property type="component" value="Unassembled WGS sequence"/>
</dbReference>
<protein>
    <submittedName>
        <fullName evidence="1">Uncharacterized protein</fullName>
    </submittedName>
</protein>
<dbReference type="EMBL" id="JAPDRP010000016">
    <property type="protein sequence ID" value="KAJ9640969.1"/>
    <property type="molecule type" value="Genomic_DNA"/>
</dbReference>